<dbReference type="SUPFAM" id="SSF47459">
    <property type="entry name" value="HLH, helix-loop-helix DNA-binding domain"/>
    <property type="match status" value="1"/>
</dbReference>
<dbReference type="Gene3D" id="4.10.280.10">
    <property type="entry name" value="Helix-loop-helix DNA-binding domain"/>
    <property type="match status" value="1"/>
</dbReference>
<dbReference type="GeneID" id="37014764"/>
<protein>
    <submittedName>
        <fullName evidence="5">HLH-domain-containing protein</fullName>
    </submittedName>
</protein>
<dbReference type="OrthoDB" id="8964853at2759"/>
<dbReference type="InterPro" id="IPR036638">
    <property type="entry name" value="HLH_DNA-bd_sf"/>
</dbReference>
<feature type="region of interest" description="Disordered" evidence="3">
    <location>
        <begin position="341"/>
        <end position="363"/>
    </location>
</feature>
<dbReference type="STRING" id="1684307.A0A316U229"/>
<proteinExistence type="predicted"/>
<evidence type="ECO:0000256" key="2">
    <source>
        <dbReference type="ARBA" id="ARBA00023242"/>
    </source>
</evidence>
<dbReference type="Pfam" id="PF00010">
    <property type="entry name" value="HLH"/>
    <property type="match status" value="1"/>
</dbReference>
<evidence type="ECO:0000313" key="6">
    <source>
        <dbReference type="Proteomes" id="UP000245942"/>
    </source>
</evidence>
<dbReference type="SMART" id="SM00353">
    <property type="entry name" value="HLH"/>
    <property type="match status" value="1"/>
</dbReference>
<feature type="compositionally biased region" description="Polar residues" evidence="3">
    <location>
        <begin position="48"/>
        <end position="59"/>
    </location>
</feature>
<dbReference type="GO" id="GO:0090575">
    <property type="term" value="C:RNA polymerase II transcription regulator complex"/>
    <property type="evidence" value="ECO:0007669"/>
    <property type="project" value="TreeGrafter"/>
</dbReference>
<dbReference type="GO" id="GO:0046983">
    <property type="term" value="F:protein dimerization activity"/>
    <property type="evidence" value="ECO:0007669"/>
    <property type="project" value="InterPro"/>
</dbReference>
<evidence type="ECO:0000313" key="5">
    <source>
        <dbReference type="EMBL" id="PWN19260.1"/>
    </source>
</evidence>
<evidence type="ECO:0000259" key="4">
    <source>
        <dbReference type="PROSITE" id="PS50888"/>
    </source>
</evidence>
<keyword evidence="6" id="KW-1185">Reference proteome</keyword>
<dbReference type="PANTHER" id="PTHR10328">
    <property type="entry name" value="PROTEIN MAX MYC-ASSOCIATED FACTOR X"/>
    <property type="match status" value="1"/>
</dbReference>
<dbReference type="EMBL" id="KZ819332">
    <property type="protein sequence ID" value="PWN19260.1"/>
    <property type="molecule type" value="Genomic_DNA"/>
</dbReference>
<name>A0A316U229_9BASI</name>
<reference evidence="5 6" key="1">
    <citation type="journal article" date="2018" name="Mol. Biol. Evol.">
        <title>Broad Genomic Sampling Reveals a Smut Pathogenic Ancestry of the Fungal Clade Ustilaginomycotina.</title>
        <authorList>
            <person name="Kijpornyongpan T."/>
            <person name="Mondo S.J."/>
            <person name="Barry K."/>
            <person name="Sandor L."/>
            <person name="Lee J."/>
            <person name="Lipzen A."/>
            <person name="Pangilinan J."/>
            <person name="LaButti K."/>
            <person name="Hainaut M."/>
            <person name="Henrissat B."/>
            <person name="Grigoriev I.V."/>
            <person name="Spatafora J.W."/>
            <person name="Aime M.C."/>
        </authorList>
    </citation>
    <scope>NUCLEOTIDE SEQUENCE [LARGE SCALE GENOMIC DNA]</scope>
    <source>
        <strain evidence="5 6">MCA 4718</strain>
    </source>
</reference>
<feature type="compositionally biased region" description="Polar residues" evidence="3">
    <location>
        <begin position="100"/>
        <end position="113"/>
    </location>
</feature>
<accession>A0A316U229</accession>
<evidence type="ECO:0000256" key="1">
    <source>
        <dbReference type="ARBA" id="ARBA00023125"/>
    </source>
</evidence>
<dbReference type="PROSITE" id="PS50888">
    <property type="entry name" value="BHLH"/>
    <property type="match status" value="1"/>
</dbReference>
<dbReference type="GO" id="GO:0003700">
    <property type="term" value="F:DNA-binding transcription factor activity"/>
    <property type="evidence" value="ECO:0007669"/>
    <property type="project" value="TreeGrafter"/>
</dbReference>
<dbReference type="InterPro" id="IPR011598">
    <property type="entry name" value="bHLH_dom"/>
</dbReference>
<dbReference type="GO" id="GO:0045944">
    <property type="term" value="P:positive regulation of transcription by RNA polymerase II"/>
    <property type="evidence" value="ECO:0007669"/>
    <property type="project" value="TreeGrafter"/>
</dbReference>
<keyword evidence="2" id="KW-0539">Nucleus</keyword>
<feature type="compositionally biased region" description="Low complexity" evidence="3">
    <location>
        <begin position="207"/>
        <end position="242"/>
    </location>
</feature>
<gene>
    <name evidence="5" type="ORF">BCV69DRAFT_284410</name>
</gene>
<dbReference type="GO" id="GO:0003677">
    <property type="term" value="F:DNA binding"/>
    <property type="evidence" value="ECO:0007669"/>
    <property type="project" value="UniProtKB-KW"/>
</dbReference>
<feature type="domain" description="BHLH" evidence="4">
    <location>
        <begin position="254"/>
        <end position="321"/>
    </location>
</feature>
<sequence length="363" mass="37595">MPSTPSSNRQHPHLPPHLASGGQGSGAASSGGSGSSPTPALPIEPSDSRQQAYSYSQNLGGRRGSTDPLLHASMAASASANMAAQHHHHQQQQQQQQQHLGPSSNDSPFTSSVGGAGAGDGAGRKRNASSAMLDNDGQGPPGMTHGQAERRPSLSALNAYNPFGTWPDSFPTGPANAANHDPGNFFATLPTTPANGDHKHSGMNMMGSGAPSASASHAYAQHPSQPAGSPSSPDAEDSSSAGLKSALPYARSPELRVSHKLAERKRRKEMKDLFDDLKNLLPMGAEGADAQGNGGPSKNKDLGKLSKWEVLSKAIEHINGMNFTQAALLNEVQSHRAQLGLPPYTLPTVPSASTEGDREGGSK</sequence>
<keyword evidence="1" id="KW-0238">DNA-binding</keyword>
<feature type="region of interest" description="Disordered" evidence="3">
    <location>
        <begin position="1"/>
        <end position="267"/>
    </location>
</feature>
<evidence type="ECO:0000256" key="3">
    <source>
        <dbReference type="SAM" id="MobiDB-lite"/>
    </source>
</evidence>
<feature type="compositionally biased region" description="Gly residues" evidence="3">
    <location>
        <begin position="21"/>
        <end position="34"/>
    </location>
</feature>
<dbReference type="RefSeq" id="XP_025346420.1">
    <property type="nucleotide sequence ID" value="XM_025493030.1"/>
</dbReference>
<dbReference type="Proteomes" id="UP000245942">
    <property type="component" value="Unassembled WGS sequence"/>
</dbReference>
<feature type="compositionally biased region" description="Low complexity" evidence="3">
    <location>
        <begin position="71"/>
        <end position="84"/>
    </location>
</feature>
<organism evidence="5 6">
    <name type="scientific">Pseudomicrostroma glucosiphilum</name>
    <dbReference type="NCBI Taxonomy" id="1684307"/>
    <lineage>
        <taxon>Eukaryota</taxon>
        <taxon>Fungi</taxon>
        <taxon>Dikarya</taxon>
        <taxon>Basidiomycota</taxon>
        <taxon>Ustilaginomycotina</taxon>
        <taxon>Exobasidiomycetes</taxon>
        <taxon>Microstromatales</taxon>
        <taxon>Microstromatales incertae sedis</taxon>
        <taxon>Pseudomicrostroma</taxon>
    </lineage>
</organism>
<dbReference type="PANTHER" id="PTHR10328:SF15">
    <property type="entry name" value="BHLH TRANSCRIPTION FACTOR"/>
    <property type="match status" value="1"/>
</dbReference>
<dbReference type="AlphaFoldDB" id="A0A316U229"/>